<name>A0A1H7LIP6_HALLR</name>
<keyword evidence="2" id="KW-1003">Cell membrane</keyword>
<evidence type="ECO:0000313" key="8">
    <source>
        <dbReference type="Proteomes" id="UP000183894"/>
    </source>
</evidence>
<dbReference type="Proteomes" id="UP000183894">
    <property type="component" value="Unassembled WGS sequence"/>
</dbReference>
<organism evidence="7 8">
    <name type="scientific">Haloferax larsenii</name>
    <dbReference type="NCBI Taxonomy" id="302484"/>
    <lineage>
        <taxon>Archaea</taxon>
        <taxon>Methanobacteriati</taxon>
        <taxon>Methanobacteriota</taxon>
        <taxon>Stenosarchaea group</taxon>
        <taxon>Halobacteria</taxon>
        <taxon>Halobacteriales</taxon>
        <taxon>Haloferacaceae</taxon>
        <taxon>Haloferax</taxon>
    </lineage>
</organism>
<dbReference type="InterPro" id="IPR051907">
    <property type="entry name" value="DoxX-like_oxidoreductase"/>
</dbReference>
<comment type="subcellular location">
    <subcellularLocation>
        <location evidence="1">Cell membrane</location>
        <topology evidence="1">Multi-pass membrane protein</topology>
    </subcellularLocation>
</comment>
<feature type="transmembrane region" description="Helical" evidence="6">
    <location>
        <begin position="75"/>
        <end position="101"/>
    </location>
</feature>
<dbReference type="RefSeq" id="WP_074792936.1">
    <property type="nucleotide sequence ID" value="NZ_FOAD01000002.1"/>
</dbReference>
<accession>A0A1H7LIP6</accession>
<dbReference type="Pfam" id="PF07681">
    <property type="entry name" value="DoxX"/>
    <property type="match status" value="1"/>
</dbReference>
<dbReference type="PANTHER" id="PTHR33452">
    <property type="entry name" value="OXIDOREDUCTASE CATD-RELATED"/>
    <property type="match status" value="1"/>
</dbReference>
<keyword evidence="4 6" id="KW-1133">Transmembrane helix</keyword>
<dbReference type="EMBL" id="FOAD01000002">
    <property type="protein sequence ID" value="SEK98718.1"/>
    <property type="molecule type" value="Genomic_DNA"/>
</dbReference>
<evidence type="ECO:0000256" key="5">
    <source>
        <dbReference type="ARBA" id="ARBA00023136"/>
    </source>
</evidence>
<feature type="transmembrane region" description="Helical" evidence="6">
    <location>
        <begin position="113"/>
        <end position="135"/>
    </location>
</feature>
<feature type="transmembrane region" description="Helical" evidence="6">
    <location>
        <begin position="47"/>
        <end position="69"/>
    </location>
</feature>
<keyword evidence="5 6" id="KW-0472">Membrane</keyword>
<gene>
    <name evidence="7" type="ORF">SAMN04488691_102337</name>
</gene>
<evidence type="ECO:0000256" key="4">
    <source>
        <dbReference type="ARBA" id="ARBA00022989"/>
    </source>
</evidence>
<dbReference type="AlphaFoldDB" id="A0A1H7LIP6"/>
<proteinExistence type="predicted"/>
<feature type="transmembrane region" description="Helical" evidence="6">
    <location>
        <begin position="16"/>
        <end position="35"/>
    </location>
</feature>
<dbReference type="InterPro" id="IPR032808">
    <property type="entry name" value="DoxX"/>
</dbReference>
<evidence type="ECO:0000256" key="2">
    <source>
        <dbReference type="ARBA" id="ARBA00022475"/>
    </source>
</evidence>
<evidence type="ECO:0000256" key="3">
    <source>
        <dbReference type="ARBA" id="ARBA00022692"/>
    </source>
</evidence>
<dbReference type="OrthoDB" id="201096at2157"/>
<sequence length="158" mass="16155">MSRYSSSETAIQWSSVLVRLALAIPMLISGVGKVFAVGPKAMGISNFAGFLANLGVPLPTAVAWGVGLVELLGGLLLLVGLLVRVAGALVAVVMFAATVLVHLPNGYPASDGGVELTLTLCLVALVVVLMGPGALSLERALFDDELLASSSQHSMQAD</sequence>
<reference evidence="7 8" key="1">
    <citation type="submission" date="2016-10" db="EMBL/GenBank/DDBJ databases">
        <authorList>
            <person name="de Groot N.N."/>
        </authorList>
    </citation>
    <scope>NUCLEOTIDE SEQUENCE [LARGE SCALE GENOMIC DNA]</scope>
    <source>
        <strain evidence="7 8">CDM_5</strain>
    </source>
</reference>
<dbReference type="PANTHER" id="PTHR33452:SF1">
    <property type="entry name" value="INNER MEMBRANE PROTEIN YPHA-RELATED"/>
    <property type="match status" value="1"/>
</dbReference>
<keyword evidence="3 6" id="KW-0812">Transmembrane</keyword>
<dbReference type="GO" id="GO:0005886">
    <property type="term" value="C:plasma membrane"/>
    <property type="evidence" value="ECO:0007669"/>
    <property type="project" value="UniProtKB-SubCell"/>
</dbReference>
<evidence type="ECO:0000313" key="7">
    <source>
        <dbReference type="EMBL" id="SEK98718.1"/>
    </source>
</evidence>
<protein>
    <submittedName>
        <fullName evidence="7">Putative oxidoreductase</fullName>
    </submittedName>
</protein>
<evidence type="ECO:0000256" key="6">
    <source>
        <dbReference type="SAM" id="Phobius"/>
    </source>
</evidence>
<evidence type="ECO:0000256" key="1">
    <source>
        <dbReference type="ARBA" id="ARBA00004651"/>
    </source>
</evidence>